<protein>
    <submittedName>
        <fullName evidence="3">F-box protein CPR30-like</fullName>
    </submittedName>
</protein>
<proteinExistence type="predicted"/>
<gene>
    <name evidence="3" type="ORF">Pyn_22133</name>
</gene>
<evidence type="ECO:0000313" key="3">
    <source>
        <dbReference type="EMBL" id="PQP94209.1"/>
    </source>
</evidence>
<dbReference type="Pfam" id="PF08268">
    <property type="entry name" value="FBA_3"/>
    <property type="match status" value="1"/>
</dbReference>
<feature type="compositionally biased region" description="Acidic residues" evidence="1">
    <location>
        <begin position="408"/>
        <end position="418"/>
    </location>
</feature>
<dbReference type="SUPFAM" id="SSF81383">
    <property type="entry name" value="F-box domain"/>
    <property type="match status" value="1"/>
</dbReference>
<evidence type="ECO:0000313" key="4">
    <source>
        <dbReference type="Proteomes" id="UP000250321"/>
    </source>
</evidence>
<dbReference type="SUPFAM" id="SSF50965">
    <property type="entry name" value="Galactose oxidase, central domain"/>
    <property type="match status" value="1"/>
</dbReference>
<dbReference type="Gene3D" id="1.20.1280.50">
    <property type="match status" value="1"/>
</dbReference>
<feature type="region of interest" description="Disordered" evidence="1">
    <location>
        <begin position="388"/>
        <end position="418"/>
    </location>
</feature>
<dbReference type="InterPro" id="IPR013187">
    <property type="entry name" value="F-box-assoc_dom_typ3"/>
</dbReference>
<dbReference type="InterPro" id="IPR011043">
    <property type="entry name" value="Gal_Oxase/kelch_b-propeller"/>
</dbReference>
<dbReference type="NCBIfam" id="TIGR01640">
    <property type="entry name" value="F_box_assoc_1"/>
    <property type="match status" value="1"/>
</dbReference>
<dbReference type="PANTHER" id="PTHR31672:SF13">
    <property type="entry name" value="F-BOX PROTEIN CPR30-LIKE"/>
    <property type="match status" value="1"/>
</dbReference>
<feature type="domain" description="F-box" evidence="2">
    <location>
        <begin position="1"/>
        <end position="43"/>
    </location>
</feature>
<reference evidence="3 4" key="1">
    <citation type="submission" date="2018-02" db="EMBL/GenBank/DDBJ databases">
        <title>Draft genome of wild Prunus yedoensis var. nudiflora.</title>
        <authorList>
            <person name="Baek S."/>
            <person name="Kim J.-H."/>
            <person name="Choi K."/>
            <person name="Kim G.-B."/>
            <person name="Cho A."/>
            <person name="Jang H."/>
            <person name="Shin C.-H."/>
            <person name="Yu H.-J."/>
            <person name="Mun J.-H."/>
        </authorList>
    </citation>
    <scope>NUCLEOTIDE SEQUENCE [LARGE SCALE GENOMIC DNA]</scope>
    <source>
        <strain evidence="4">cv. Jeju island</strain>
        <tissue evidence="3">Leaf</tissue>
    </source>
</reference>
<dbReference type="CDD" id="cd22157">
    <property type="entry name" value="F-box_AtFBW1-like"/>
    <property type="match status" value="1"/>
</dbReference>
<dbReference type="AlphaFoldDB" id="A0A314XP15"/>
<dbReference type="PROSITE" id="PS50181">
    <property type="entry name" value="FBOX"/>
    <property type="match status" value="1"/>
</dbReference>
<evidence type="ECO:0000259" key="2">
    <source>
        <dbReference type="PROSITE" id="PS50181"/>
    </source>
</evidence>
<dbReference type="InterPro" id="IPR036047">
    <property type="entry name" value="F-box-like_dom_sf"/>
</dbReference>
<comment type="caution">
    <text evidence="3">The sequence shown here is derived from an EMBL/GenBank/DDBJ whole genome shotgun (WGS) entry which is preliminary data.</text>
</comment>
<evidence type="ECO:0000256" key="1">
    <source>
        <dbReference type="SAM" id="MobiDB-lite"/>
    </source>
</evidence>
<dbReference type="InterPro" id="IPR050796">
    <property type="entry name" value="SCF_F-box_component"/>
</dbReference>
<sequence>MSFLPPELIFDILSRLPPKDLMRFLCVSEAWYALIHDQIFIKAHLQRSIETNSAPLTILLRKFSPECPPSHFFSLSFSDNETTGTAVKTEQPLKCPDEYTDILLGYSVHGLVWIHNDDESDMALWNPSIQKFKKIHVPTFEPEASSSSGSEMEQRREPWDACYGFGYDSVHDDYKLVRIVEFAKEGRIVGSQVHIYSLKSNSWKRIQDMPRNCFGIHHDYLMFCNGALSCLVYNRLCKNQVTILTLSLASEKYCQFRNPVHHLNINESRLTLRVLGGCLCLCDTFLETQHDVWIMKEHGVAESWTLLYSIERGDLPWWIDFMCVPLVFSRNGEMVLLSDNNTIIFWYDLKEKSFKRAKFHGRPCAYEMTVVCWGSLCLLDGDPVIAEPETGRQQKVPTTSTKRKYSSGEDEETYDDCL</sequence>
<dbReference type="OrthoDB" id="591557at2759"/>
<accession>A0A314XP15</accession>
<dbReference type="PANTHER" id="PTHR31672">
    <property type="entry name" value="BNACNNG10540D PROTEIN"/>
    <property type="match status" value="1"/>
</dbReference>
<dbReference type="SMART" id="SM00256">
    <property type="entry name" value="FBOX"/>
    <property type="match status" value="1"/>
</dbReference>
<organism evidence="3 4">
    <name type="scientific">Prunus yedoensis var. nudiflora</name>
    <dbReference type="NCBI Taxonomy" id="2094558"/>
    <lineage>
        <taxon>Eukaryota</taxon>
        <taxon>Viridiplantae</taxon>
        <taxon>Streptophyta</taxon>
        <taxon>Embryophyta</taxon>
        <taxon>Tracheophyta</taxon>
        <taxon>Spermatophyta</taxon>
        <taxon>Magnoliopsida</taxon>
        <taxon>eudicotyledons</taxon>
        <taxon>Gunneridae</taxon>
        <taxon>Pentapetalae</taxon>
        <taxon>rosids</taxon>
        <taxon>fabids</taxon>
        <taxon>Rosales</taxon>
        <taxon>Rosaceae</taxon>
        <taxon>Amygdaloideae</taxon>
        <taxon>Amygdaleae</taxon>
        <taxon>Prunus</taxon>
    </lineage>
</organism>
<dbReference type="Pfam" id="PF00646">
    <property type="entry name" value="F-box"/>
    <property type="match status" value="1"/>
</dbReference>
<dbReference type="InterPro" id="IPR017451">
    <property type="entry name" value="F-box-assoc_interact_dom"/>
</dbReference>
<dbReference type="InterPro" id="IPR001810">
    <property type="entry name" value="F-box_dom"/>
</dbReference>
<dbReference type="STRING" id="2094558.A0A314XP15"/>
<keyword evidence="4" id="KW-1185">Reference proteome</keyword>
<name>A0A314XP15_PRUYE</name>
<dbReference type="Proteomes" id="UP000250321">
    <property type="component" value="Unassembled WGS sequence"/>
</dbReference>
<dbReference type="EMBL" id="PJQY01002370">
    <property type="protein sequence ID" value="PQP94209.1"/>
    <property type="molecule type" value="Genomic_DNA"/>
</dbReference>
<feature type="compositionally biased region" description="Polar residues" evidence="1">
    <location>
        <begin position="391"/>
        <end position="400"/>
    </location>
</feature>